<dbReference type="InterPro" id="IPR036890">
    <property type="entry name" value="HATPase_C_sf"/>
</dbReference>
<sequence length="1064" mass="122890">MACRIFLLVVFTFLFNSTIGQERTYNFLHFTVKEGLASDRIAGLAKDSKGLLWISTKRGLSYFDGLRFVDVNLNYAKEAFSNNLGRISIDQKDRLWITTHNRGLLCYDPSFPPDQAVKSFYAKVSNGDLIKSDLYDVLAAKSGLVYFGGQETNLQVLNPEIGEVSLVHFPGLTRHTFASVYSLAEDQEGNIWIGTRYNGLLKYHPKTKQTLYFNLENPGENAVSSFALAPDAVYAGYYDHDVIRLDYDMKRFQSQLLHWNKNKDFYDNFASALAYLPKEDQLLVGHNVRGMEILHRHNGEIERISWDKLMPELPKPSRIQEILPVEQGYWIGSESGLFFYANPLNTVSTLISNPKYATDPIQHIRNWRGDPWYFTQTTFGKISPDFKQRLSSFSLDSLKISAIHATSSGLLFSTYDNGVYRFVEDRKKLEPLEIIGHTHGFGKADCNKLIVDTIKGIPHYWIGSWSSGLYKYNLSSKTMELYHEKNGLPNQKVISIGKDPRGDIWIGMDGFGLLLLKNKEHPDKAFEQFRFNEKKENALESNTIFSFFSDSDDRFWFSNLQTGIGEIIKQGNTYEFKQYRDDHALPWLHAKRMLEDGNKLIWMSTSDGTMVFDKKNKQFHQLLPGKGIYPAEHIHTFDVYLRGQTLVWCTDKGLIIGDLRSLPFQQQPKNHRPILSRLMVSHQDQSYRLRKDKLVFAAKENNFSLSFSIPEQATGQPLKFAYQLKGQDEDWVVANTEQTAYYNNLKGGEYVFAVKVGDRFGNWSSEILEIPIEMKSYWYATGWFKTLLALFFLSAIILFFAYRIHQQKKINRIQANYNEKLEEELALKVETIKIQAADIEREKQDKMEKDFKQKLFESELKAIRSQMNPHFIFNVLNSIEAYVVENDSRNASNLIQKFSSLSRIVLENSQYSIVSIKSEIQLVRLYLELEQHRFNHAFDFEIVYGKALDEEIKIPSMLIQPLVENAVHHGIRHLKDKPGKILIRMEVDEDQVMIWILDNGVGFQNKKPNKPNVFKSTSFGIKGIQERIHMINENYPTPLAHLLFDEAHKEPGYTTQVAIFLPRK</sequence>
<feature type="transmembrane region" description="Helical" evidence="2">
    <location>
        <begin position="777"/>
        <end position="802"/>
    </location>
</feature>
<keyword evidence="2" id="KW-1133">Transmembrane helix</keyword>
<dbReference type="Proteomes" id="UP001363035">
    <property type="component" value="Unassembled WGS sequence"/>
</dbReference>
<dbReference type="InterPro" id="IPR013783">
    <property type="entry name" value="Ig-like_fold"/>
</dbReference>
<dbReference type="Pfam" id="PF07494">
    <property type="entry name" value="Reg_prop"/>
    <property type="match status" value="2"/>
</dbReference>
<keyword evidence="1" id="KW-0175">Coiled coil</keyword>
<dbReference type="Pfam" id="PF07495">
    <property type="entry name" value="Y_Y_Y"/>
    <property type="match status" value="1"/>
</dbReference>
<dbReference type="Gene3D" id="2.60.40.10">
    <property type="entry name" value="Immunoglobulins"/>
    <property type="match status" value="1"/>
</dbReference>
<organism evidence="5 6">
    <name type="scientific">Sphingobacterium tenebrionis</name>
    <dbReference type="NCBI Taxonomy" id="3111775"/>
    <lineage>
        <taxon>Bacteria</taxon>
        <taxon>Pseudomonadati</taxon>
        <taxon>Bacteroidota</taxon>
        <taxon>Sphingobacteriia</taxon>
        <taxon>Sphingobacteriales</taxon>
        <taxon>Sphingobacteriaceae</taxon>
        <taxon>Sphingobacterium</taxon>
    </lineage>
</organism>
<dbReference type="InterPro" id="IPR010559">
    <property type="entry name" value="Sig_transdc_His_kin_internal"/>
</dbReference>
<evidence type="ECO:0000259" key="4">
    <source>
        <dbReference type="Pfam" id="PF07495"/>
    </source>
</evidence>
<dbReference type="PANTHER" id="PTHR34220:SF7">
    <property type="entry name" value="SENSOR HISTIDINE KINASE YPDA"/>
    <property type="match status" value="1"/>
</dbReference>
<dbReference type="SUPFAM" id="SSF50998">
    <property type="entry name" value="Quinoprotein alcohol dehydrogenase-like"/>
    <property type="match status" value="1"/>
</dbReference>
<dbReference type="Gene3D" id="3.30.565.10">
    <property type="entry name" value="Histidine kinase-like ATPase, C-terminal domain"/>
    <property type="match status" value="1"/>
</dbReference>
<dbReference type="EMBL" id="JAYLLN010000029">
    <property type="protein sequence ID" value="MEI5985595.1"/>
    <property type="molecule type" value="Genomic_DNA"/>
</dbReference>
<accession>A0ABU8I834</accession>
<evidence type="ECO:0000313" key="5">
    <source>
        <dbReference type="EMBL" id="MEI5985595.1"/>
    </source>
</evidence>
<comment type="caution">
    <text evidence="5">The sequence shown here is derived from an EMBL/GenBank/DDBJ whole genome shotgun (WGS) entry which is preliminary data.</text>
</comment>
<keyword evidence="5" id="KW-0808">Transferase</keyword>
<dbReference type="InterPro" id="IPR011110">
    <property type="entry name" value="Reg_prop"/>
</dbReference>
<proteinExistence type="predicted"/>
<dbReference type="SUPFAM" id="SSF55874">
    <property type="entry name" value="ATPase domain of HSP90 chaperone/DNA topoisomerase II/histidine kinase"/>
    <property type="match status" value="1"/>
</dbReference>
<keyword evidence="2" id="KW-0812">Transmembrane</keyword>
<gene>
    <name evidence="5" type="ORF">VJ786_11865</name>
</gene>
<feature type="domain" description="Two component regulator three Y" evidence="4">
    <location>
        <begin position="714"/>
        <end position="773"/>
    </location>
</feature>
<evidence type="ECO:0000256" key="2">
    <source>
        <dbReference type="SAM" id="Phobius"/>
    </source>
</evidence>
<dbReference type="PANTHER" id="PTHR34220">
    <property type="entry name" value="SENSOR HISTIDINE KINASE YPDA"/>
    <property type="match status" value="1"/>
</dbReference>
<evidence type="ECO:0000259" key="3">
    <source>
        <dbReference type="Pfam" id="PF06580"/>
    </source>
</evidence>
<dbReference type="Pfam" id="PF06580">
    <property type="entry name" value="His_kinase"/>
    <property type="match status" value="1"/>
</dbReference>
<dbReference type="GO" id="GO:0016301">
    <property type="term" value="F:kinase activity"/>
    <property type="evidence" value="ECO:0007669"/>
    <property type="project" value="UniProtKB-KW"/>
</dbReference>
<protein>
    <submittedName>
        <fullName evidence="5">Histidine kinase</fullName>
    </submittedName>
</protein>
<evidence type="ECO:0000256" key="1">
    <source>
        <dbReference type="SAM" id="Coils"/>
    </source>
</evidence>
<dbReference type="Gene3D" id="2.130.10.10">
    <property type="entry name" value="YVTN repeat-like/Quinoprotein amine dehydrogenase"/>
    <property type="match status" value="2"/>
</dbReference>
<dbReference type="InterPro" id="IPR011047">
    <property type="entry name" value="Quinoprotein_ADH-like_sf"/>
</dbReference>
<reference evidence="5 6" key="1">
    <citation type="submission" date="2024-01" db="EMBL/GenBank/DDBJ databases">
        <title>Sphingobacterium tenebrionis sp. nov., a novel endophyte isolated from tenebrio molitor intestines.</title>
        <authorList>
            <person name="Zhang C."/>
        </authorList>
    </citation>
    <scope>NUCLEOTIDE SEQUENCE [LARGE SCALE GENOMIC DNA]</scope>
    <source>
        <strain evidence="5 6">PU5-4</strain>
    </source>
</reference>
<feature type="coiled-coil region" evidence="1">
    <location>
        <begin position="822"/>
        <end position="849"/>
    </location>
</feature>
<dbReference type="InterPro" id="IPR011123">
    <property type="entry name" value="Y_Y_Y"/>
</dbReference>
<dbReference type="RefSeq" id="WP_336557785.1">
    <property type="nucleotide sequence ID" value="NZ_JAYLLN010000029.1"/>
</dbReference>
<evidence type="ECO:0000313" key="6">
    <source>
        <dbReference type="Proteomes" id="UP001363035"/>
    </source>
</evidence>
<dbReference type="InterPro" id="IPR015943">
    <property type="entry name" value="WD40/YVTN_repeat-like_dom_sf"/>
</dbReference>
<keyword evidence="2" id="KW-0472">Membrane</keyword>
<keyword evidence="5" id="KW-0418">Kinase</keyword>
<dbReference type="InterPro" id="IPR050640">
    <property type="entry name" value="Bact_2-comp_sensor_kinase"/>
</dbReference>
<keyword evidence="6" id="KW-1185">Reference proteome</keyword>
<name>A0ABU8I834_9SPHI</name>
<feature type="domain" description="Signal transduction histidine kinase internal region" evidence="3">
    <location>
        <begin position="858"/>
        <end position="937"/>
    </location>
</feature>